<dbReference type="AlphaFoldDB" id="A0A455T5U1"/>
<sequence>MNGDVVAFNGDVIIEGTVNGDVNLYGGMVTLQSGSHVHGDIHLYYNAHWARERNAQLDGALIDRSQRLIWPFTSPLSFSFPSLSLLIWVGLGLLLTWLLPEHLMLVRTTLQTSAGRSLLVGLLSSILAPALILLLSTLIITIPLAIIVAVGLVAGWALGTVALGLFIGERLLHTSAPQRHARLLQVTVGLFILTLASSLPIIGWLVSLGTGLLGLGAALLSRFGTRLYGLPRYPLML</sequence>
<organism evidence="3">
    <name type="scientific">Thermogemmatispora argillosa</name>
    <dbReference type="NCBI Taxonomy" id="2045280"/>
    <lineage>
        <taxon>Bacteria</taxon>
        <taxon>Bacillati</taxon>
        <taxon>Chloroflexota</taxon>
        <taxon>Ktedonobacteria</taxon>
        <taxon>Thermogemmatisporales</taxon>
        <taxon>Thermogemmatisporaceae</taxon>
        <taxon>Thermogemmatispora</taxon>
    </lineage>
</organism>
<proteinExistence type="predicted"/>
<name>A0A455T5U1_9CHLR</name>
<accession>A0A455T5U1</accession>
<dbReference type="InterPro" id="IPR058486">
    <property type="entry name" value="DUF8173"/>
</dbReference>
<feature type="transmembrane region" description="Helical" evidence="1">
    <location>
        <begin position="78"/>
        <end position="99"/>
    </location>
</feature>
<feature type="transmembrane region" description="Helical" evidence="1">
    <location>
        <begin position="146"/>
        <end position="168"/>
    </location>
</feature>
<reference evidence="3" key="1">
    <citation type="submission" date="2018-12" db="EMBL/GenBank/DDBJ databases">
        <title>Novel natural products biosynthetic potential of the class Ktedonobacteria.</title>
        <authorList>
            <person name="Zheng Y."/>
            <person name="Saitou A."/>
            <person name="Wang C.M."/>
            <person name="Toyoda A."/>
            <person name="Minakuchi Y."/>
            <person name="Sekiguchi Y."/>
            <person name="Ueda K."/>
            <person name="Takano H."/>
            <person name="Sakai Y."/>
            <person name="Yokota A."/>
            <person name="Yabe S."/>
        </authorList>
    </citation>
    <scope>NUCLEOTIDE SEQUENCE</scope>
    <source>
        <strain evidence="3">A3-2</strain>
    </source>
</reference>
<gene>
    <name evidence="3" type="ORF">KTA_28400</name>
</gene>
<keyword evidence="1" id="KW-1133">Transmembrane helix</keyword>
<dbReference type="EMBL" id="AP019377">
    <property type="protein sequence ID" value="BBH94641.1"/>
    <property type="molecule type" value="Genomic_DNA"/>
</dbReference>
<keyword evidence="1" id="KW-0812">Transmembrane</keyword>
<keyword evidence="1" id="KW-0472">Membrane</keyword>
<evidence type="ECO:0000256" key="1">
    <source>
        <dbReference type="SAM" id="Phobius"/>
    </source>
</evidence>
<evidence type="ECO:0000259" key="2">
    <source>
        <dbReference type="Pfam" id="PF26514"/>
    </source>
</evidence>
<protein>
    <recommendedName>
        <fullName evidence="2">DUF8173 domain-containing protein</fullName>
    </recommendedName>
</protein>
<dbReference type="Pfam" id="PF26514">
    <property type="entry name" value="DUF8173"/>
    <property type="match status" value="1"/>
</dbReference>
<feature type="transmembrane region" description="Helical" evidence="1">
    <location>
        <begin position="119"/>
        <end position="140"/>
    </location>
</feature>
<feature type="domain" description="DUF8173" evidence="2">
    <location>
        <begin position="84"/>
        <end position="220"/>
    </location>
</feature>
<evidence type="ECO:0000313" key="3">
    <source>
        <dbReference type="EMBL" id="BBH94641.1"/>
    </source>
</evidence>